<evidence type="ECO:0008006" key="4">
    <source>
        <dbReference type="Google" id="ProtNLM"/>
    </source>
</evidence>
<proteinExistence type="predicted"/>
<dbReference type="CDD" id="cd22823">
    <property type="entry name" value="Gal_Rha_Lectin"/>
    <property type="match status" value="1"/>
</dbReference>
<reference evidence="3" key="1">
    <citation type="submission" date="2023-11" db="UniProtKB">
        <authorList>
            <consortium name="WormBaseParasite"/>
        </authorList>
    </citation>
    <scope>IDENTIFICATION</scope>
</reference>
<keyword evidence="1" id="KW-0732">Signal</keyword>
<evidence type="ECO:0000313" key="3">
    <source>
        <dbReference type="WBParaSite" id="SMTH1_93920.1"/>
    </source>
</evidence>
<feature type="chain" id="PRO_5041744530" description="SUEL-type lectin domain-containing protein" evidence="1">
    <location>
        <begin position="23"/>
        <end position="146"/>
    </location>
</feature>
<sequence>MLLGILFAYQVWIFTCIFEASAGNSSFLQLYHCEILDWELSCYNESLHIHCGSEKTIIIHEAYFGYFREILLISNSADRCRIQNSRDCWVDVTADISRRCSGHSVCKNSVHYSSDLSADLLARECSFIIDNAAEPTLFVGYDCIST</sequence>
<evidence type="ECO:0000256" key="1">
    <source>
        <dbReference type="SAM" id="SignalP"/>
    </source>
</evidence>
<protein>
    <recommendedName>
        <fullName evidence="4">SUEL-type lectin domain-containing protein</fullName>
    </recommendedName>
</protein>
<organism evidence="2 3">
    <name type="scientific">Schistosoma mattheei</name>
    <dbReference type="NCBI Taxonomy" id="31246"/>
    <lineage>
        <taxon>Eukaryota</taxon>
        <taxon>Metazoa</taxon>
        <taxon>Spiralia</taxon>
        <taxon>Lophotrochozoa</taxon>
        <taxon>Platyhelminthes</taxon>
        <taxon>Trematoda</taxon>
        <taxon>Digenea</taxon>
        <taxon>Strigeidida</taxon>
        <taxon>Schistosomatoidea</taxon>
        <taxon>Schistosomatidae</taxon>
        <taxon>Schistosoma</taxon>
    </lineage>
</organism>
<dbReference type="AlphaFoldDB" id="A0AA85C012"/>
<accession>A0AA85C012</accession>
<dbReference type="InterPro" id="IPR043159">
    <property type="entry name" value="Lectin_gal-bd_sf"/>
</dbReference>
<dbReference type="Proteomes" id="UP000050791">
    <property type="component" value="Unassembled WGS sequence"/>
</dbReference>
<evidence type="ECO:0000313" key="2">
    <source>
        <dbReference type="Proteomes" id="UP000050791"/>
    </source>
</evidence>
<name>A0AA85C012_9TREM</name>
<feature type="signal peptide" evidence="1">
    <location>
        <begin position="1"/>
        <end position="22"/>
    </location>
</feature>
<dbReference type="Gene3D" id="2.60.120.740">
    <property type="match status" value="1"/>
</dbReference>
<dbReference type="WBParaSite" id="SMTH1_93920.1">
    <property type="protein sequence ID" value="SMTH1_93920.1"/>
    <property type="gene ID" value="SMTH1_93920"/>
</dbReference>